<dbReference type="GO" id="GO:0006635">
    <property type="term" value="P:fatty acid beta-oxidation"/>
    <property type="evidence" value="ECO:0007669"/>
    <property type="project" value="TreeGrafter"/>
</dbReference>
<sequence length="231" mass="23878">MSVGASALDADSPDHVLRIDGRRPLSAETIAAVAAACDRAEDLTGHAKVIVQVSGRPEGAWAQGLTVALVNKWEQALRRLERLPAATVAVADGACGGAALDALLATDYRVLTRSARLVVPVDDGATWPGMALFRLARHGASTAAIRRAVLFGTPIEAADALALQLVDEVVDDPAAAEAVARQRAGAVGGSELAIRRQLLLDAPTTSFEEALGVHLAACDRALRRSAVGAEA</sequence>
<dbReference type="SUPFAM" id="SSF52096">
    <property type="entry name" value="ClpP/crotonase"/>
    <property type="match status" value="1"/>
</dbReference>
<dbReference type="NCBIfam" id="NF042431">
    <property type="entry name" value="EnCoAhydt_DpgB"/>
    <property type="match status" value="1"/>
</dbReference>
<dbReference type="InterPro" id="IPR053545">
    <property type="entry name" value="Enoyl-CoA_hydratase-like"/>
</dbReference>
<name>A0A101MZV0_9ACTN</name>
<dbReference type="CDD" id="cd06558">
    <property type="entry name" value="crotonase-like"/>
    <property type="match status" value="1"/>
</dbReference>
<dbReference type="InterPro" id="IPR001753">
    <property type="entry name" value="Enoyl-CoA_hydra/iso"/>
</dbReference>
<accession>A0A101MZV0</accession>
<dbReference type="EMBL" id="LMWM01000040">
    <property type="protein sequence ID" value="KUM84001.1"/>
    <property type="molecule type" value="Genomic_DNA"/>
</dbReference>
<protein>
    <submittedName>
        <fullName evidence="1">Enoyl-CoA hydratase</fullName>
    </submittedName>
</protein>
<dbReference type="PANTHER" id="PTHR11941:SF54">
    <property type="entry name" value="ENOYL-COA HYDRATASE, MITOCHONDRIAL"/>
    <property type="match status" value="1"/>
</dbReference>
<reference evidence="1 2" key="1">
    <citation type="submission" date="2015-10" db="EMBL/GenBank/DDBJ databases">
        <title>Draft genome sequence of Streptomyces pseudovenezuelae DSM 40212, type strain for the species Streptomyces pseudovenezuelae.</title>
        <authorList>
            <person name="Ruckert C."/>
            <person name="Winkler A."/>
            <person name="Kalinowski J."/>
            <person name="Kampfer P."/>
            <person name="Glaeser S."/>
        </authorList>
    </citation>
    <scope>NUCLEOTIDE SEQUENCE [LARGE SCALE GENOMIC DNA]</scope>
    <source>
        <strain evidence="1 2">DSM 40212</strain>
    </source>
</reference>
<dbReference type="RefSeq" id="WP_051832652.1">
    <property type="nucleotide sequence ID" value="NZ_JBIBHV010000006.1"/>
</dbReference>
<dbReference type="AlphaFoldDB" id="A0A101MZV0"/>
<dbReference type="GO" id="GO:0003824">
    <property type="term" value="F:catalytic activity"/>
    <property type="evidence" value="ECO:0007669"/>
    <property type="project" value="UniProtKB-ARBA"/>
</dbReference>
<evidence type="ECO:0000313" key="1">
    <source>
        <dbReference type="EMBL" id="KUM84001.1"/>
    </source>
</evidence>
<dbReference type="Proteomes" id="UP000053039">
    <property type="component" value="Unassembled WGS sequence"/>
</dbReference>
<evidence type="ECO:0000313" key="2">
    <source>
        <dbReference type="Proteomes" id="UP000053039"/>
    </source>
</evidence>
<dbReference type="OrthoDB" id="6006525at2"/>
<dbReference type="PANTHER" id="PTHR11941">
    <property type="entry name" value="ENOYL-COA HYDRATASE-RELATED"/>
    <property type="match status" value="1"/>
</dbReference>
<gene>
    <name evidence="1" type="ORF">AQI94_34275</name>
</gene>
<dbReference type="Pfam" id="PF00378">
    <property type="entry name" value="ECH_1"/>
    <property type="match status" value="1"/>
</dbReference>
<dbReference type="InterPro" id="IPR029045">
    <property type="entry name" value="ClpP/crotonase-like_dom_sf"/>
</dbReference>
<proteinExistence type="predicted"/>
<dbReference type="Gene3D" id="3.90.226.10">
    <property type="entry name" value="2-enoyl-CoA Hydratase, Chain A, domain 1"/>
    <property type="match status" value="1"/>
</dbReference>
<organism evidence="1 2">
    <name type="scientific">Streptomyces pseudovenezuelae</name>
    <dbReference type="NCBI Taxonomy" id="67350"/>
    <lineage>
        <taxon>Bacteria</taxon>
        <taxon>Bacillati</taxon>
        <taxon>Actinomycetota</taxon>
        <taxon>Actinomycetes</taxon>
        <taxon>Kitasatosporales</taxon>
        <taxon>Streptomycetaceae</taxon>
        <taxon>Streptomyces</taxon>
        <taxon>Streptomyces aurantiacus group</taxon>
    </lineage>
</organism>
<comment type="caution">
    <text evidence="1">The sequence shown here is derived from an EMBL/GenBank/DDBJ whole genome shotgun (WGS) entry which is preliminary data.</text>
</comment>